<gene>
    <name evidence="3" type="ORF">EIO64_00675</name>
</gene>
<dbReference type="Proteomes" id="UP000298642">
    <property type="component" value="Chromosome"/>
</dbReference>
<dbReference type="CDD" id="cd00093">
    <property type="entry name" value="HTH_XRE"/>
    <property type="match status" value="1"/>
</dbReference>
<dbReference type="Pfam" id="PF01381">
    <property type="entry name" value="HTH_3"/>
    <property type="match status" value="1"/>
</dbReference>
<evidence type="ECO:0000259" key="2">
    <source>
        <dbReference type="PROSITE" id="PS50943"/>
    </source>
</evidence>
<dbReference type="AlphaFoldDB" id="A0A4D7AWB4"/>
<protein>
    <submittedName>
        <fullName evidence="3">Helix-turn-helix domain-containing protein</fullName>
    </submittedName>
</protein>
<evidence type="ECO:0000313" key="3">
    <source>
        <dbReference type="EMBL" id="QCI57922.1"/>
    </source>
</evidence>
<dbReference type="Gene3D" id="1.10.260.40">
    <property type="entry name" value="lambda repressor-like DNA-binding domains"/>
    <property type="match status" value="1"/>
</dbReference>
<dbReference type="InterPro" id="IPR001387">
    <property type="entry name" value="Cro/C1-type_HTH"/>
</dbReference>
<dbReference type="GO" id="GO:0003677">
    <property type="term" value="F:DNA binding"/>
    <property type="evidence" value="ECO:0007669"/>
    <property type="project" value="UniProtKB-KW"/>
</dbReference>
<dbReference type="RefSeq" id="WP_021748733.1">
    <property type="nucleotide sequence ID" value="NZ_CAUWCU010000027.1"/>
</dbReference>
<keyword evidence="4" id="KW-1185">Reference proteome</keyword>
<reference evidence="4" key="1">
    <citation type="submission" date="2018-12" db="EMBL/GenBank/DDBJ databases">
        <title>Dusodibacter welbiota gen. nov., sp. nov., isolated from human faeces and emended description of the Oscillibacter genus.</title>
        <authorList>
            <person name="Le Roy T."/>
            <person name="Van der Smissen P."/>
            <person name="Delzenne N."/>
            <person name="Muccioli G."/>
            <person name="Collet J.F."/>
            <person name="Cani P.D."/>
        </authorList>
    </citation>
    <scope>NUCLEOTIDE SEQUENCE [LARGE SCALE GENOMIC DNA]</scope>
    <source>
        <strain evidence="4">J115</strain>
    </source>
</reference>
<keyword evidence="1" id="KW-0238">DNA-binding</keyword>
<name>A0A4D7AWB4_9FIRM</name>
<dbReference type="InterPro" id="IPR010982">
    <property type="entry name" value="Lambda_DNA-bd_dom_sf"/>
</dbReference>
<dbReference type="SMART" id="SM00530">
    <property type="entry name" value="HTH_XRE"/>
    <property type="match status" value="1"/>
</dbReference>
<accession>A0A4D7AWB4</accession>
<feature type="domain" description="HTH cro/C1-type" evidence="2">
    <location>
        <begin position="7"/>
        <end position="61"/>
    </location>
</feature>
<dbReference type="GeneID" id="89521249"/>
<dbReference type="PANTHER" id="PTHR46558">
    <property type="entry name" value="TRACRIPTIONAL REGULATORY PROTEIN-RELATED-RELATED"/>
    <property type="match status" value="1"/>
</dbReference>
<proteinExistence type="predicted"/>
<evidence type="ECO:0000313" key="4">
    <source>
        <dbReference type="Proteomes" id="UP000298642"/>
    </source>
</evidence>
<dbReference type="KEGG" id="obj:EIO64_00675"/>
<dbReference type="SUPFAM" id="SSF47413">
    <property type="entry name" value="lambda repressor-like DNA-binding domains"/>
    <property type="match status" value="1"/>
</dbReference>
<sequence>MEFQEKLRSLRKERGETQAQVATAIGIGERHYQKFESGNNLPSFHNLCALADHFGVSMDYLAGRTDRRDVWK</sequence>
<dbReference type="PANTHER" id="PTHR46558:SF11">
    <property type="entry name" value="HTH-TYPE TRANSCRIPTIONAL REGULATOR XRE"/>
    <property type="match status" value="1"/>
</dbReference>
<dbReference type="EMBL" id="CP034413">
    <property type="protein sequence ID" value="QCI57922.1"/>
    <property type="molecule type" value="Genomic_DNA"/>
</dbReference>
<organism evidence="3 4">
    <name type="scientific">Dysosmobacter welbionis</name>
    <dbReference type="NCBI Taxonomy" id="2093857"/>
    <lineage>
        <taxon>Bacteria</taxon>
        <taxon>Bacillati</taxon>
        <taxon>Bacillota</taxon>
        <taxon>Clostridia</taxon>
        <taxon>Eubacteriales</taxon>
        <taxon>Oscillospiraceae</taxon>
        <taxon>Dysosmobacter</taxon>
    </lineage>
</organism>
<evidence type="ECO:0000256" key="1">
    <source>
        <dbReference type="ARBA" id="ARBA00023125"/>
    </source>
</evidence>
<dbReference type="PROSITE" id="PS50943">
    <property type="entry name" value="HTH_CROC1"/>
    <property type="match status" value="1"/>
</dbReference>